<protein>
    <submittedName>
        <fullName evidence="4">Porin</fullName>
    </submittedName>
</protein>
<dbReference type="EMBL" id="LJRC01000001">
    <property type="protein sequence ID" value="KPY42076.1"/>
    <property type="molecule type" value="Genomic_DNA"/>
</dbReference>
<evidence type="ECO:0000313" key="5">
    <source>
        <dbReference type="Proteomes" id="UP000050562"/>
    </source>
</evidence>
<dbReference type="AlphaFoldDB" id="A0A0P9YTH5"/>
<name>A0A0P9YTH5_9PSED</name>
<gene>
    <name evidence="4" type="ORF">ALO52_03429</name>
</gene>
<dbReference type="Pfam" id="PF03573">
    <property type="entry name" value="OprD"/>
    <property type="match status" value="1"/>
</dbReference>
<dbReference type="PATRIC" id="fig|251707.3.peg.4506"/>
<evidence type="ECO:0000256" key="2">
    <source>
        <dbReference type="ARBA" id="ARBA00022448"/>
    </source>
</evidence>
<dbReference type="PANTHER" id="PTHR34596">
    <property type="entry name" value="CHITOPORIN"/>
    <property type="match status" value="1"/>
</dbReference>
<dbReference type="Gene3D" id="2.40.160.10">
    <property type="entry name" value="Porin"/>
    <property type="match status" value="1"/>
</dbReference>
<dbReference type="InterPro" id="IPR023614">
    <property type="entry name" value="Porin_dom_sf"/>
</dbReference>
<comment type="caution">
    <text evidence="4">The sequence shown here is derived from an EMBL/GenBank/DDBJ whole genome shotgun (WGS) entry which is preliminary data.</text>
</comment>
<organism evidence="4 5">
    <name type="scientific">Pseudomonas syringae pv. primulae</name>
    <dbReference type="NCBI Taxonomy" id="251707"/>
    <lineage>
        <taxon>Bacteria</taxon>
        <taxon>Pseudomonadati</taxon>
        <taxon>Pseudomonadota</taxon>
        <taxon>Gammaproteobacteria</taxon>
        <taxon>Pseudomonadales</taxon>
        <taxon>Pseudomonadaceae</taxon>
        <taxon>Pseudomonas</taxon>
    </lineage>
</organism>
<reference evidence="4 5" key="1">
    <citation type="submission" date="2015-09" db="EMBL/GenBank/DDBJ databases">
        <title>Genome announcement of multiple Pseudomonas syringae strains.</title>
        <authorList>
            <person name="Thakur S."/>
            <person name="Wang P.W."/>
            <person name="Gong Y."/>
            <person name="Weir B.S."/>
            <person name="Guttman D.S."/>
        </authorList>
    </citation>
    <scope>NUCLEOTIDE SEQUENCE [LARGE SCALE GENOMIC DNA]</scope>
    <source>
        <strain evidence="4 5">ICMP3956</strain>
    </source>
</reference>
<sequence>MSCLDERVSRKTIKGLLFSRALRLLKKIQKSVEDRMRCVYRRGGFLCASLMIGLVPKSNAEGFSDSSHANVQFRNYYFNDDYHEGANDRREWAQGVLLNVKSGFTPGTVGFALEGQGLAALRLDSSPAHTNTGLLPVNSDGHAVSEFSSVGLTGKARYRDALFSQGTSELKIPVLVTNDGRILPQTVTGSQIEYRGIEGLYVQAGHLDQEKLRNSSNNEGFTPVGYGGAKDADFDFAGGRYSLGKQLSLSYYYGTMEDFYSQTFLGLNHKLNVGSLSLTSDLRYFSSDKSGSAWAGNVDATMFSGLWTLGYGNHAVGLGYQKVTGETSLPYINGGSVYSFTNANVGKFVQANEHTAMLRYDYDFVGLGFPGLSFMSRYYTAGGGEYKKRAASEWERDSTLRYVVQSGAFKGLGLEYRGATFRTDYSANHDDNRLYITYDLALW</sequence>
<proteinExistence type="inferred from homology"/>
<evidence type="ECO:0000256" key="3">
    <source>
        <dbReference type="ARBA" id="ARBA00022729"/>
    </source>
</evidence>
<evidence type="ECO:0000256" key="1">
    <source>
        <dbReference type="ARBA" id="ARBA00009075"/>
    </source>
</evidence>
<keyword evidence="2" id="KW-0813">Transport</keyword>
<accession>A0A0P9YTH5</accession>
<dbReference type="GO" id="GO:0016020">
    <property type="term" value="C:membrane"/>
    <property type="evidence" value="ECO:0007669"/>
    <property type="project" value="InterPro"/>
</dbReference>
<dbReference type="PANTHER" id="PTHR34596:SF2">
    <property type="entry name" value="CHITOPORIN"/>
    <property type="match status" value="1"/>
</dbReference>
<dbReference type="Proteomes" id="UP000050562">
    <property type="component" value="Unassembled WGS sequence"/>
</dbReference>
<dbReference type="GO" id="GO:0015288">
    <property type="term" value="F:porin activity"/>
    <property type="evidence" value="ECO:0007669"/>
    <property type="project" value="TreeGrafter"/>
</dbReference>
<dbReference type="InterPro" id="IPR005318">
    <property type="entry name" value="OM_porin_bac"/>
</dbReference>
<comment type="similarity">
    <text evidence="1">Belongs to the outer membrane porin (Opr) (TC 1.B.25) family.</text>
</comment>
<evidence type="ECO:0000313" key="4">
    <source>
        <dbReference type="EMBL" id="KPY42076.1"/>
    </source>
</evidence>
<keyword evidence="3" id="KW-0732">Signal</keyword>